<dbReference type="PANTHER" id="PTHR45713">
    <property type="entry name" value="FTP DOMAIN-CONTAINING PROTEIN"/>
    <property type="match status" value="1"/>
</dbReference>
<dbReference type="PANTHER" id="PTHR45713:SF6">
    <property type="entry name" value="F5_8 TYPE C DOMAIN-CONTAINING PROTEIN"/>
    <property type="match status" value="1"/>
</dbReference>
<feature type="signal peptide" evidence="8">
    <location>
        <begin position="1"/>
        <end position="28"/>
    </location>
</feature>
<dbReference type="AlphaFoldDB" id="A0A6P7II89"/>
<reference evidence="11" key="1">
    <citation type="submission" date="2025-08" db="UniProtKB">
        <authorList>
            <consortium name="RefSeq"/>
        </authorList>
    </citation>
    <scope>IDENTIFICATION</scope>
</reference>
<name>A0A6P7II89_9TELE</name>
<keyword evidence="10" id="KW-1185">Reference proteome</keyword>
<dbReference type="GeneID" id="114436544"/>
<accession>A0A6P7II89</accession>
<keyword evidence="4" id="KW-0479">Metal-binding</keyword>
<dbReference type="RefSeq" id="XP_028262652.1">
    <property type="nucleotide sequence ID" value="XM_028406851.1"/>
</dbReference>
<sequence>MKSMKPHWNVVFIWGGIFLSLLVIHHQAANVASRGIATQSAEPADAANGPNMAIDENTRPLVPRETCALVPTQNDPWWQLDLRSIYRITAVSIFSIGDCCHEQLNGAEIRIGLRNDTSNQRCAVVSVVQGQRIYDYECGIMEGRFVHVVLPGQWRSLTVCEVQVFGAVLGKPSMLSSPY</sequence>
<feature type="chain" id="PRO_5028170557" evidence="8">
    <location>
        <begin position="29"/>
        <end position="179"/>
    </location>
</feature>
<dbReference type="InParanoid" id="A0A6P7II89"/>
<dbReference type="Gene3D" id="2.60.120.260">
    <property type="entry name" value="Galactose-binding domain-like"/>
    <property type="match status" value="1"/>
</dbReference>
<comment type="subunit">
    <text evidence="3">Homotrimer.</text>
</comment>
<comment type="function">
    <text evidence="1">Acts as a defensive agent. Recognizes blood group fucosylated oligosaccharides including A, B, H and Lewis B-type antigens. Does not recognize Lewis A antigen and has low affinity for monovalent haptens.</text>
</comment>
<dbReference type="OrthoDB" id="6369810at2759"/>
<keyword evidence="8" id="KW-0732">Signal</keyword>
<evidence type="ECO:0000256" key="2">
    <source>
        <dbReference type="ARBA" id="ARBA00010147"/>
    </source>
</evidence>
<keyword evidence="6" id="KW-0106">Calcium</keyword>
<evidence type="ECO:0000259" key="9">
    <source>
        <dbReference type="SMART" id="SM00607"/>
    </source>
</evidence>
<evidence type="ECO:0000256" key="7">
    <source>
        <dbReference type="ARBA" id="ARBA00023157"/>
    </source>
</evidence>
<evidence type="ECO:0000256" key="6">
    <source>
        <dbReference type="ARBA" id="ARBA00022837"/>
    </source>
</evidence>
<dbReference type="GO" id="GO:0010185">
    <property type="term" value="P:regulation of cellular defense response"/>
    <property type="evidence" value="ECO:0007669"/>
    <property type="project" value="UniProtKB-ARBA"/>
</dbReference>
<feature type="domain" description="Fucolectin tachylectin-4 pentraxin-1" evidence="9">
    <location>
        <begin position="28"/>
        <end position="172"/>
    </location>
</feature>
<evidence type="ECO:0000256" key="4">
    <source>
        <dbReference type="ARBA" id="ARBA00022723"/>
    </source>
</evidence>
<dbReference type="GO" id="GO:0042806">
    <property type="term" value="F:fucose binding"/>
    <property type="evidence" value="ECO:0007669"/>
    <property type="project" value="UniProtKB-ARBA"/>
</dbReference>
<gene>
    <name evidence="11" type="primary">LOC114436544</name>
</gene>
<dbReference type="Pfam" id="PF22633">
    <property type="entry name" value="F5_F8_type_C_2"/>
    <property type="match status" value="1"/>
</dbReference>
<evidence type="ECO:0000256" key="5">
    <source>
        <dbReference type="ARBA" id="ARBA00022734"/>
    </source>
</evidence>
<dbReference type="GO" id="GO:0046872">
    <property type="term" value="F:metal ion binding"/>
    <property type="evidence" value="ECO:0007669"/>
    <property type="project" value="UniProtKB-KW"/>
</dbReference>
<dbReference type="SUPFAM" id="SSF49785">
    <property type="entry name" value="Galactose-binding domain-like"/>
    <property type="match status" value="1"/>
</dbReference>
<dbReference type="InterPro" id="IPR051941">
    <property type="entry name" value="BG_Antigen-Binding_Lectin"/>
</dbReference>
<keyword evidence="5" id="KW-0430">Lectin</keyword>
<dbReference type="GO" id="GO:0001868">
    <property type="term" value="P:regulation of complement activation, lectin pathway"/>
    <property type="evidence" value="ECO:0007669"/>
    <property type="project" value="UniProtKB-ARBA"/>
</dbReference>
<evidence type="ECO:0000313" key="10">
    <source>
        <dbReference type="Proteomes" id="UP000515145"/>
    </source>
</evidence>
<keyword evidence="7" id="KW-1015">Disulfide bond</keyword>
<dbReference type="Proteomes" id="UP000515145">
    <property type="component" value="Chromosome 5"/>
</dbReference>
<comment type="similarity">
    <text evidence="2">Belongs to the fucolectin family.</text>
</comment>
<evidence type="ECO:0000256" key="3">
    <source>
        <dbReference type="ARBA" id="ARBA00011233"/>
    </source>
</evidence>
<protein>
    <submittedName>
        <fullName evidence="11">Fucolectin-like isoform X1</fullName>
    </submittedName>
</protein>
<evidence type="ECO:0000313" key="11">
    <source>
        <dbReference type="RefSeq" id="XP_028262652.1"/>
    </source>
</evidence>
<organism evidence="10 11">
    <name type="scientific">Parambassis ranga</name>
    <name type="common">Indian glassy fish</name>
    <dbReference type="NCBI Taxonomy" id="210632"/>
    <lineage>
        <taxon>Eukaryota</taxon>
        <taxon>Metazoa</taxon>
        <taxon>Chordata</taxon>
        <taxon>Craniata</taxon>
        <taxon>Vertebrata</taxon>
        <taxon>Euteleostomi</taxon>
        <taxon>Actinopterygii</taxon>
        <taxon>Neopterygii</taxon>
        <taxon>Teleostei</taxon>
        <taxon>Neoteleostei</taxon>
        <taxon>Acanthomorphata</taxon>
        <taxon>Ovalentaria</taxon>
        <taxon>Ambassidae</taxon>
        <taxon>Parambassis</taxon>
    </lineage>
</organism>
<evidence type="ECO:0000256" key="1">
    <source>
        <dbReference type="ARBA" id="ARBA00002219"/>
    </source>
</evidence>
<evidence type="ECO:0000256" key="8">
    <source>
        <dbReference type="SAM" id="SignalP"/>
    </source>
</evidence>
<dbReference type="SMART" id="SM00607">
    <property type="entry name" value="FTP"/>
    <property type="match status" value="1"/>
</dbReference>
<proteinExistence type="inferred from homology"/>
<dbReference type="InterPro" id="IPR006585">
    <property type="entry name" value="FTP1"/>
</dbReference>
<dbReference type="InterPro" id="IPR008979">
    <property type="entry name" value="Galactose-bd-like_sf"/>
</dbReference>